<sequence length="631" mass="72960">MKQLLFIILLVLAQQIAAQQDPYLKIKEKEETFAKLPVNEIKPTGWLANQLRFDLDGFVGHLDTICPGLIINHDIYGKDRITKGVRRANSKDADSAESLLFLWWDSETQSNWRDGYIRTAFLLNDKQHIEKIKAYVSHILATQDEDGYLGIYAPDLRYNFNKKNGENGELWAKATLFRGLLAYYGFTKDKAVLKAVERGVQNVMDNYQINACEPFNLDNPEDGITHGLNFTDVLDQLYYLTHDIRYWDYALFLYKDYSIHMDRNGDIRYQNILDPQYHLWGHAAHTFEHFRPLLVASYASGNPQLQEAVSIYLERMKYVSTVSGGPVGDEWIKGRKADPTYIGYEYCTMFEKLDSYTQFVQKSGNICYGDEIEKLLFNAAMGARHPERSIISYFKTDNSYSMTGRYKYSPSHLDAAVCCNPNAGRIVPYYIHNMWLRDKEGFVAALYGGCEVNTQFGKQPVSIKEITDYPYSNRITFEVSVKKPVTFALKFRKPAWNKGFILDADYREEGGYIVINKKWSGKESFTIEWKAEVEKHEFNGEVYFTYGATVLASPIEAVEIPKKLYAPGFQDFEYTPKKLVVYRYADNKAPVKDGDHFILKLYNPIWQNMEEKTLVPMGRTVLRQVTFELKH</sequence>
<protein>
    <recommendedName>
        <fullName evidence="5">Glycoside hydrolase family 127 protein</fullName>
    </recommendedName>
</protein>
<proteinExistence type="predicted"/>
<feature type="domain" description="Non-reducing end beta-L-arabinofuranosidase-like GH127 catalytic" evidence="1">
    <location>
        <begin position="93"/>
        <end position="430"/>
    </location>
</feature>
<comment type="caution">
    <text evidence="3">The sequence shown here is derived from an EMBL/GenBank/DDBJ whole genome shotgun (WGS) entry which is preliminary data.</text>
</comment>
<dbReference type="InterPro" id="IPR049046">
    <property type="entry name" value="Beta-AFase-like_GH127_middle"/>
</dbReference>
<feature type="domain" description="Non-reducing end beta-L-arabinofuranosidase-like GH127 middle" evidence="2">
    <location>
        <begin position="444"/>
        <end position="527"/>
    </location>
</feature>
<dbReference type="Proteomes" id="UP000324575">
    <property type="component" value="Unassembled WGS sequence"/>
</dbReference>
<dbReference type="GO" id="GO:0005975">
    <property type="term" value="P:carbohydrate metabolic process"/>
    <property type="evidence" value="ECO:0007669"/>
    <property type="project" value="InterPro"/>
</dbReference>
<accession>A0A5M8NVY0</accession>
<dbReference type="EMBL" id="SNRX01000044">
    <property type="protein sequence ID" value="KAA6300843.1"/>
    <property type="molecule type" value="Genomic_DNA"/>
</dbReference>
<dbReference type="SUPFAM" id="SSF48208">
    <property type="entry name" value="Six-hairpin glycosidases"/>
    <property type="match status" value="1"/>
</dbReference>
<dbReference type="PANTHER" id="PTHR43465">
    <property type="entry name" value="DUF1680 DOMAIN PROTEIN (AFU_ORTHOLOGUE AFUA_1G08910)"/>
    <property type="match status" value="1"/>
</dbReference>
<dbReference type="Pfam" id="PF20736">
    <property type="entry name" value="Glyco_hydro127M"/>
    <property type="match status" value="1"/>
</dbReference>
<dbReference type="InterPro" id="IPR008928">
    <property type="entry name" value="6-hairpin_glycosidase_sf"/>
</dbReference>
<dbReference type="InterPro" id="IPR049174">
    <property type="entry name" value="Beta-AFase-like"/>
</dbReference>
<dbReference type="InterPro" id="IPR012878">
    <property type="entry name" value="Beta-AFase-like_GH127_cat"/>
</dbReference>
<gene>
    <name evidence="3" type="ORF">EZS26_003008</name>
</gene>
<name>A0A5M8NVY0_9BACT</name>
<evidence type="ECO:0000313" key="4">
    <source>
        <dbReference type="Proteomes" id="UP000324575"/>
    </source>
</evidence>
<evidence type="ECO:0000313" key="3">
    <source>
        <dbReference type="EMBL" id="KAA6300843.1"/>
    </source>
</evidence>
<dbReference type="AlphaFoldDB" id="A0A5M8NVY0"/>
<reference evidence="3 4" key="1">
    <citation type="submission" date="2019-03" db="EMBL/GenBank/DDBJ databases">
        <title>Single cell metagenomics reveals metabolic interactions within the superorganism composed of flagellate Streblomastix strix and complex community of Bacteroidetes bacteria on its surface.</title>
        <authorList>
            <person name="Treitli S.C."/>
            <person name="Kolisko M."/>
            <person name="Husnik F."/>
            <person name="Keeling P."/>
            <person name="Hampl V."/>
        </authorList>
    </citation>
    <scope>NUCLEOTIDE SEQUENCE [LARGE SCALE GENOMIC DNA]</scope>
    <source>
        <strain evidence="3">St1</strain>
    </source>
</reference>
<organism evidence="3 4">
    <name type="scientific">Candidatus Ordinivivax streblomastigis</name>
    <dbReference type="NCBI Taxonomy" id="2540710"/>
    <lineage>
        <taxon>Bacteria</taxon>
        <taxon>Pseudomonadati</taxon>
        <taxon>Bacteroidota</taxon>
        <taxon>Bacteroidia</taxon>
        <taxon>Bacteroidales</taxon>
        <taxon>Candidatus Ordinivivax</taxon>
    </lineage>
</organism>
<dbReference type="PANTHER" id="PTHR43465:SF2">
    <property type="entry name" value="DUF1680 DOMAIN PROTEIN (AFU_ORTHOLOGUE AFUA_1G08910)"/>
    <property type="match status" value="1"/>
</dbReference>
<dbReference type="Pfam" id="PF07944">
    <property type="entry name" value="Beta-AFase-like_GH127_cat"/>
    <property type="match status" value="1"/>
</dbReference>
<evidence type="ECO:0008006" key="5">
    <source>
        <dbReference type="Google" id="ProtNLM"/>
    </source>
</evidence>
<evidence type="ECO:0000259" key="1">
    <source>
        <dbReference type="Pfam" id="PF07944"/>
    </source>
</evidence>
<evidence type="ECO:0000259" key="2">
    <source>
        <dbReference type="Pfam" id="PF20736"/>
    </source>
</evidence>